<keyword evidence="3" id="KW-1185">Reference proteome</keyword>
<organism evidence="2 3">
    <name type="scientific">Rhynchosporium agropyri</name>
    <dbReference type="NCBI Taxonomy" id="914238"/>
    <lineage>
        <taxon>Eukaryota</taxon>
        <taxon>Fungi</taxon>
        <taxon>Dikarya</taxon>
        <taxon>Ascomycota</taxon>
        <taxon>Pezizomycotina</taxon>
        <taxon>Leotiomycetes</taxon>
        <taxon>Helotiales</taxon>
        <taxon>Ploettnerulaceae</taxon>
        <taxon>Rhynchosporium</taxon>
    </lineage>
</organism>
<name>A0A1E1L026_9HELO</name>
<dbReference type="InterPro" id="IPR040151">
    <property type="entry name" value="Gfd2/YDR514C-like"/>
</dbReference>
<evidence type="ECO:0000313" key="2">
    <source>
        <dbReference type="EMBL" id="CZT03871.1"/>
    </source>
</evidence>
<proteinExistence type="predicted"/>
<dbReference type="Proteomes" id="UP000178912">
    <property type="component" value="Unassembled WGS sequence"/>
</dbReference>
<sequence>MAKYNIGISILDTRDLHQSASTPIQTRHYVVGSKDYFKQVSWNFAFGTSLHCTLSQIQEDINKLVAGRDSILIVHRGKNNHRLLEAAKVNIQPVYTLDTRDATQHIFELDSRCTLQQILSLLEIAYDPEMLGNTGNIANFTSRAMLLLAVLGTKKLEQEEQGQNPSPRTGKLSVL</sequence>
<accession>A0A1E1L026</accession>
<dbReference type="AlphaFoldDB" id="A0A1E1L026"/>
<dbReference type="PANTHER" id="PTHR28083">
    <property type="entry name" value="GOOD FOR FULL DBP5 ACTIVITY PROTEIN 2"/>
    <property type="match status" value="1"/>
</dbReference>
<dbReference type="OrthoDB" id="5953249at2759"/>
<dbReference type="Pfam" id="PF21762">
    <property type="entry name" value="DEDDh_C"/>
    <property type="match status" value="1"/>
</dbReference>
<dbReference type="EMBL" id="FJUX01000065">
    <property type="protein sequence ID" value="CZT03871.1"/>
    <property type="molecule type" value="Genomic_DNA"/>
</dbReference>
<dbReference type="InterPro" id="IPR048519">
    <property type="entry name" value="Gfd2/YDR514C-like_C"/>
</dbReference>
<protein>
    <recommendedName>
        <fullName evidence="1">Gfd2/YDR514C-like C-terminal domain-containing protein</fullName>
    </recommendedName>
</protein>
<evidence type="ECO:0000259" key="1">
    <source>
        <dbReference type="Pfam" id="PF21762"/>
    </source>
</evidence>
<evidence type="ECO:0000313" key="3">
    <source>
        <dbReference type="Proteomes" id="UP000178912"/>
    </source>
</evidence>
<dbReference type="PANTHER" id="PTHR28083:SF1">
    <property type="entry name" value="GOOD FOR FULL DBP5 ACTIVITY PROTEIN 2"/>
    <property type="match status" value="1"/>
</dbReference>
<feature type="domain" description="Gfd2/YDR514C-like C-terminal" evidence="1">
    <location>
        <begin position="6"/>
        <end position="147"/>
    </location>
</feature>
<reference evidence="3" key="1">
    <citation type="submission" date="2016-03" db="EMBL/GenBank/DDBJ databases">
        <authorList>
            <person name="Guldener U."/>
        </authorList>
    </citation>
    <scope>NUCLEOTIDE SEQUENCE [LARGE SCALE GENOMIC DNA]</scope>
    <source>
        <strain evidence="3">04CH-RAC-A.6.1</strain>
    </source>
</reference>
<gene>
    <name evidence="2" type="ORF">RAG0_10514</name>
</gene>